<keyword evidence="4" id="KW-1185">Reference proteome</keyword>
<feature type="compositionally biased region" description="Basic and acidic residues" evidence="2">
    <location>
        <begin position="236"/>
        <end position="249"/>
    </location>
</feature>
<gene>
    <name evidence="3" type="ORF">SEPMUDRAFT_146892</name>
</gene>
<dbReference type="HOGENOM" id="CLU_021697_0_0_1"/>
<feature type="compositionally biased region" description="Polar residues" evidence="2">
    <location>
        <begin position="47"/>
        <end position="57"/>
    </location>
</feature>
<evidence type="ECO:0000256" key="1">
    <source>
        <dbReference type="SAM" id="Coils"/>
    </source>
</evidence>
<organism evidence="3 4">
    <name type="scientific">Sphaerulina musiva (strain SO2202)</name>
    <name type="common">Poplar stem canker fungus</name>
    <name type="synonym">Septoria musiva</name>
    <dbReference type="NCBI Taxonomy" id="692275"/>
    <lineage>
        <taxon>Eukaryota</taxon>
        <taxon>Fungi</taxon>
        <taxon>Dikarya</taxon>
        <taxon>Ascomycota</taxon>
        <taxon>Pezizomycotina</taxon>
        <taxon>Dothideomycetes</taxon>
        <taxon>Dothideomycetidae</taxon>
        <taxon>Mycosphaerellales</taxon>
        <taxon>Mycosphaerellaceae</taxon>
        <taxon>Sphaerulina</taxon>
    </lineage>
</organism>
<feature type="compositionally biased region" description="Basic and acidic residues" evidence="2">
    <location>
        <begin position="210"/>
        <end position="219"/>
    </location>
</feature>
<name>N1QNS1_SPHMS</name>
<evidence type="ECO:0000313" key="4">
    <source>
        <dbReference type="Proteomes" id="UP000016931"/>
    </source>
</evidence>
<dbReference type="GO" id="GO:0007059">
    <property type="term" value="P:chromosome segregation"/>
    <property type="evidence" value="ECO:0007669"/>
    <property type="project" value="InterPro"/>
</dbReference>
<proteinExistence type="predicted"/>
<dbReference type="OMA" id="RAMGDKP"/>
<feature type="region of interest" description="Disordered" evidence="2">
    <location>
        <begin position="1"/>
        <end position="260"/>
    </location>
</feature>
<dbReference type="EMBL" id="KB456260">
    <property type="protein sequence ID" value="EMF18013.1"/>
    <property type="molecule type" value="Genomic_DNA"/>
</dbReference>
<sequence length="536" mass="58952">MSIVLNRFPLENIGMNGGATGKRRSARLSGEGNGESEPPAKKAKVQGGSTTTVTTKQQDGEPKRAAGKKKRQEYTDQADDFQFARKGSKRKKATRDAVLHSNLEDAPAPESAPAVEPEKEAEARPEPVAEAPLLKTVQKKTRRRLPTTPEREVIEKPTRRSKRISDERPAEAVASQPTPHKSAHAQSHENGERSPSPGRGRPISVTKKRSQGDEGRRETQVMQIALPFADTPIQRRNKEMRKTSAEGNRRSSTGMRGKRASSVIDEGRGHALPHAEVPATEFYKHISADITEPRRMRALLGWCGTRLLPAKPHPPTQSTPAAMLEFQAQQAAHVIQEELSQSLLTNGTLSDWFSRDESVPPQIPLRKKANPRNIANAAKADELERELERLKAEKAEWDALTQSAASVALGPDQDQQQTAGPGNVSPIHPEVLDTPQRTIFEQLSSVPEDTVTTPTTIHDRLRTISDDLEFAIDQFAHGVHALSTTKETADRVAEKSLAEAATALEEREKQRAKGSKAVDQMDALRGLARVLNSQRR</sequence>
<evidence type="ECO:0000313" key="3">
    <source>
        <dbReference type="EMBL" id="EMF18013.1"/>
    </source>
</evidence>
<keyword evidence="1" id="KW-0175">Coiled coil</keyword>
<dbReference type="Pfam" id="PF08202">
    <property type="entry name" value="MIS13"/>
    <property type="match status" value="1"/>
</dbReference>
<evidence type="ECO:0000256" key="2">
    <source>
        <dbReference type="SAM" id="MobiDB-lite"/>
    </source>
</evidence>
<feature type="compositionally biased region" description="Basic and acidic residues" evidence="2">
    <location>
        <begin position="149"/>
        <end position="170"/>
    </location>
</feature>
<feature type="region of interest" description="Disordered" evidence="2">
    <location>
        <begin position="410"/>
        <end position="430"/>
    </location>
</feature>
<dbReference type="PANTHER" id="PTHR14778">
    <property type="entry name" value="KINETOCHORE-ASSOCIATED PROTEIN DSN1 HOMOLOG"/>
    <property type="match status" value="1"/>
</dbReference>
<dbReference type="eggNOG" id="ENOG502S2VJ">
    <property type="taxonomic scope" value="Eukaryota"/>
</dbReference>
<protein>
    <submittedName>
        <fullName evidence="3">Mis12_component-domain-containing protein</fullName>
    </submittedName>
</protein>
<reference evidence="3 4" key="1">
    <citation type="journal article" date="2012" name="PLoS Pathog.">
        <title>Diverse lifestyles and strategies of plant pathogenesis encoded in the genomes of eighteen Dothideomycetes fungi.</title>
        <authorList>
            <person name="Ohm R.A."/>
            <person name="Feau N."/>
            <person name="Henrissat B."/>
            <person name="Schoch C.L."/>
            <person name="Horwitz B.A."/>
            <person name="Barry K.W."/>
            <person name="Condon B.J."/>
            <person name="Copeland A.C."/>
            <person name="Dhillon B."/>
            <person name="Glaser F."/>
            <person name="Hesse C.N."/>
            <person name="Kosti I."/>
            <person name="LaButti K."/>
            <person name="Lindquist E.A."/>
            <person name="Lucas S."/>
            <person name="Salamov A.A."/>
            <person name="Bradshaw R.E."/>
            <person name="Ciuffetti L."/>
            <person name="Hamelin R.C."/>
            <person name="Kema G.H.J."/>
            <person name="Lawrence C."/>
            <person name="Scott J.A."/>
            <person name="Spatafora J.W."/>
            <person name="Turgeon B.G."/>
            <person name="de Wit P.J.G.M."/>
            <person name="Zhong S."/>
            <person name="Goodwin S.B."/>
            <person name="Grigoriev I.V."/>
        </authorList>
    </citation>
    <scope>NUCLEOTIDE SEQUENCE [LARGE SCALE GENOMIC DNA]</scope>
    <source>
        <strain evidence="3 4">SO2202</strain>
    </source>
</reference>
<dbReference type="OrthoDB" id="3364649at2759"/>
<accession>N1QNS1</accession>
<feature type="compositionally biased region" description="Low complexity" evidence="2">
    <location>
        <begin position="104"/>
        <end position="115"/>
    </location>
</feature>
<dbReference type="STRING" id="692275.N1QNS1"/>
<dbReference type="Proteomes" id="UP000016931">
    <property type="component" value="Unassembled WGS sequence"/>
</dbReference>
<feature type="coiled-coil region" evidence="1">
    <location>
        <begin position="373"/>
        <end position="400"/>
    </location>
</feature>
<dbReference type="InterPro" id="IPR013218">
    <property type="entry name" value="Dsn1/Mis13"/>
</dbReference>
<dbReference type="RefSeq" id="XP_016766134.1">
    <property type="nucleotide sequence ID" value="XM_016903941.1"/>
</dbReference>
<dbReference type="GO" id="GO:0051301">
    <property type="term" value="P:cell division"/>
    <property type="evidence" value="ECO:0007669"/>
    <property type="project" value="InterPro"/>
</dbReference>
<dbReference type="GO" id="GO:0000444">
    <property type="term" value="C:MIS12/MIND type complex"/>
    <property type="evidence" value="ECO:0007669"/>
    <property type="project" value="InterPro"/>
</dbReference>
<dbReference type="AlphaFoldDB" id="N1QNS1"/>
<feature type="compositionally biased region" description="Basic and acidic residues" evidence="2">
    <location>
        <begin position="116"/>
        <end position="127"/>
    </location>
</feature>
<dbReference type="GeneID" id="27901078"/>
<dbReference type="PANTHER" id="PTHR14778:SF2">
    <property type="entry name" value="KINETOCHORE-ASSOCIATED PROTEIN DSN1 HOMOLOG"/>
    <property type="match status" value="1"/>
</dbReference>